<dbReference type="GO" id="GO:0016567">
    <property type="term" value="P:protein ubiquitination"/>
    <property type="evidence" value="ECO:0007669"/>
    <property type="project" value="InterPro"/>
</dbReference>
<dbReference type="Pfam" id="PF00651">
    <property type="entry name" value="BTB"/>
    <property type="match status" value="1"/>
</dbReference>
<dbReference type="AlphaFoldDB" id="A0AB40C2C4"/>
<dbReference type="InterPro" id="IPR011333">
    <property type="entry name" value="SKP1/BTB/POZ_sf"/>
</dbReference>
<dbReference type="InterPro" id="IPR002083">
    <property type="entry name" value="MATH/TRAF_dom"/>
</dbReference>
<proteinExistence type="inferred from homology"/>
<dbReference type="Proteomes" id="UP001515500">
    <property type="component" value="Chromosome 9"/>
</dbReference>
<evidence type="ECO:0000259" key="4">
    <source>
        <dbReference type="PROSITE" id="PS50097"/>
    </source>
</evidence>
<name>A0AB40C2C4_DIOCR</name>
<dbReference type="SUPFAM" id="SSF54695">
    <property type="entry name" value="POZ domain"/>
    <property type="match status" value="1"/>
</dbReference>
<dbReference type="GeneID" id="120269320"/>
<dbReference type="Gene3D" id="3.30.710.10">
    <property type="entry name" value="Potassium Channel Kv1.1, Chain A"/>
    <property type="match status" value="1"/>
</dbReference>
<dbReference type="InterPro" id="IPR000210">
    <property type="entry name" value="BTB/POZ_dom"/>
</dbReference>
<feature type="domain" description="BTB" evidence="4">
    <location>
        <begin position="207"/>
        <end position="270"/>
    </location>
</feature>
<comment type="pathway">
    <text evidence="2">Protein modification; protein ubiquitination.</text>
</comment>
<protein>
    <submittedName>
        <fullName evidence="7">BTB/POZ and MATH domain-containing protein 3 isoform X1</fullName>
    </submittedName>
</protein>
<evidence type="ECO:0000259" key="5">
    <source>
        <dbReference type="PROSITE" id="PS50144"/>
    </source>
</evidence>
<dbReference type="PANTHER" id="PTHR26379:SF293">
    <property type="entry name" value="BTB_POZ AND MATH DOMAIN-CONTAINING PROTEIN 3"/>
    <property type="match status" value="1"/>
</dbReference>
<gene>
    <name evidence="7" type="primary">LOC120269320</name>
</gene>
<dbReference type="InterPro" id="IPR008974">
    <property type="entry name" value="TRAF-like"/>
</dbReference>
<dbReference type="CDD" id="cd18280">
    <property type="entry name" value="BTB_POZ_BPM_plant"/>
    <property type="match status" value="1"/>
</dbReference>
<sequence>MAEFAADPGGLVNDNRRLAQQRLPNASQSKLICETVNGSHHYTIKGYSLAKGMGPGKYMTSDTFSVGGYEWAVYFYPDGKNPEDNSLYVSVFIALASDGADVRALFELTLLDQSGKGKHKVHSHFDRAPESVPYTLKYRGSMWGYKRFYRRTSLEASDFLKDDCLVMRCTVGVVRTRVESSSQSAISVPPSDMGRCLKEMLESRMGSDIVFIVGDETFHAHKLVLAARSPVFHAQFFGPIGNRDTDKVVLQDIESSVFKAMLLYIYSDALPDIHELTGSVSMSTSTIVVQHLLAAADRFGLDRLKQICEAKLCEEVTADTVATTLALAEQHHCAQLKSACLKFTALQENLGVVMQTEGFDYLKETCPSVLSDLLETIAVVEDDNRPSSRKRGGSSVIGLNLMDGVDIHGRRTRKHL</sequence>
<evidence type="ECO:0000256" key="1">
    <source>
        <dbReference type="ARBA" id="ARBA00002668"/>
    </source>
</evidence>
<dbReference type="CDD" id="cd00121">
    <property type="entry name" value="MATH"/>
    <property type="match status" value="1"/>
</dbReference>
<evidence type="ECO:0000313" key="7">
    <source>
        <dbReference type="RefSeq" id="XP_039132588.1"/>
    </source>
</evidence>
<dbReference type="Gene3D" id="2.60.210.10">
    <property type="entry name" value="Apoptosis, Tumor Necrosis Factor Receptor Associated Protein 2, Chain A"/>
    <property type="match status" value="1"/>
</dbReference>
<organism evidence="6 7">
    <name type="scientific">Dioscorea cayennensis subsp. rotundata</name>
    <name type="common">White Guinea yam</name>
    <name type="synonym">Dioscorea rotundata</name>
    <dbReference type="NCBI Taxonomy" id="55577"/>
    <lineage>
        <taxon>Eukaryota</taxon>
        <taxon>Viridiplantae</taxon>
        <taxon>Streptophyta</taxon>
        <taxon>Embryophyta</taxon>
        <taxon>Tracheophyta</taxon>
        <taxon>Spermatophyta</taxon>
        <taxon>Magnoliopsida</taxon>
        <taxon>Liliopsida</taxon>
        <taxon>Dioscoreales</taxon>
        <taxon>Dioscoreaceae</taxon>
        <taxon>Dioscorea</taxon>
    </lineage>
</organism>
<dbReference type="PROSITE" id="PS50097">
    <property type="entry name" value="BTB"/>
    <property type="match status" value="1"/>
</dbReference>
<dbReference type="Pfam" id="PF22486">
    <property type="entry name" value="MATH_2"/>
    <property type="match status" value="1"/>
</dbReference>
<dbReference type="InterPro" id="IPR045005">
    <property type="entry name" value="BPM1-6"/>
</dbReference>
<dbReference type="SUPFAM" id="SSF49599">
    <property type="entry name" value="TRAF domain-like"/>
    <property type="match status" value="1"/>
</dbReference>
<dbReference type="CDD" id="cd14736">
    <property type="entry name" value="BACK_AtBPM-like"/>
    <property type="match status" value="1"/>
</dbReference>
<dbReference type="SMART" id="SM00061">
    <property type="entry name" value="MATH"/>
    <property type="match status" value="1"/>
</dbReference>
<dbReference type="Gene3D" id="1.25.40.420">
    <property type="match status" value="1"/>
</dbReference>
<dbReference type="InterPro" id="IPR056423">
    <property type="entry name" value="BACK_BPM_SPOP"/>
</dbReference>
<reference evidence="7" key="1">
    <citation type="submission" date="2025-08" db="UniProtKB">
        <authorList>
            <consortium name="RefSeq"/>
        </authorList>
    </citation>
    <scope>IDENTIFICATION</scope>
</reference>
<dbReference type="InterPro" id="IPR034090">
    <property type="entry name" value="BPM_C"/>
</dbReference>
<dbReference type="Pfam" id="PF24570">
    <property type="entry name" value="BACK_BPM_SPOP"/>
    <property type="match status" value="1"/>
</dbReference>
<dbReference type="PROSITE" id="PS50144">
    <property type="entry name" value="MATH"/>
    <property type="match status" value="1"/>
</dbReference>
<dbReference type="FunFam" id="3.30.710.10:FF:000136">
    <property type="entry name" value="BTB-POZ and math domain 1"/>
    <property type="match status" value="1"/>
</dbReference>
<feature type="domain" description="MATH" evidence="5">
    <location>
        <begin position="37"/>
        <end position="171"/>
    </location>
</feature>
<comment type="function">
    <text evidence="1">May act as a substrate-specific adapter of an E3 ubiquitin-protein ligase complex (CUL3-RBX1-BTB) which mediates the ubiquitination and subsequent proteasomal degradation of target proteins.</text>
</comment>
<accession>A0AB40C2C4</accession>
<comment type="similarity">
    <text evidence="3">Belongs to the Tdpoz family.</text>
</comment>
<dbReference type="GO" id="GO:0071472">
    <property type="term" value="P:cellular response to salt stress"/>
    <property type="evidence" value="ECO:0007669"/>
    <property type="project" value="UniProtKB-ARBA"/>
</dbReference>
<dbReference type="SMART" id="SM00225">
    <property type="entry name" value="BTB"/>
    <property type="match status" value="1"/>
</dbReference>
<evidence type="ECO:0000313" key="6">
    <source>
        <dbReference type="Proteomes" id="UP001515500"/>
    </source>
</evidence>
<evidence type="ECO:0000256" key="2">
    <source>
        <dbReference type="ARBA" id="ARBA00004906"/>
    </source>
</evidence>
<keyword evidence="6" id="KW-1185">Reference proteome</keyword>
<evidence type="ECO:0000256" key="3">
    <source>
        <dbReference type="ARBA" id="ARBA00010846"/>
    </source>
</evidence>
<dbReference type="RefSeq" id="XP_039132588.1">
    <property type="nucleotide sequence ID" value="XM_039276654.1"/>
</dbReference>
<dbReference type="PANTHER" id="PTHR26379">
    <property type="entry name" value="BTB/POZ AND MATH DOMAIN-CONTAINING PROTEIN 1"/>
    <property type="match status" value="1"/>
</dbReference>